<dbReference type="InterPro" id="IPR036259">
    <property type="entry name" value="MFS_trans_sf"/>
</dbReference>
<feature type="transmembrane region" description="Helical" evidence="1">
    <location>
        <begin position="12"/>
        <end position="36"/>
    </location>
</feature>
<feature type="transmembrane region" description="Helical" evidence="1">
    <location>
        <begin position="56"/>
        <end position="78"/>
    </location>
</feature>
<proteinExistence type="predicted"/>
<reference evidence="2" key="1">
    <citation type="submission" date="2015-11" db="EMBL/GenBank/DDBJ databases">
        <title>De novo transcriptome assembly of four potential Pierce s Disease insect vectors from Arizona vineyards.</title>
        <authorList>
            <person name="Tassone E.E."/>
        </authorList>
    </citation>
    <scope>NUCLEOTIDE SEQUENCE</scope>
</reference>
<keyword evidence="1" id="KW-0812">Transmembrane</keyword>
<feature type="non-terminal residue" evidence="2">
    <location>
        <position position="159"/>
    </location>
</feature>
<keyword evidence="1" id="KW-1133">Transmembrane helix</keyword>
<organism evidence="2">
    <name type="scientific">Cuerna arida</name>
    <dbReference type="NCBI Taxonomy" id="1464854"/>
    <lineage>
        <taxon>Eukaryota</taxon>
        <taxon>Metazoa</taxon>
        <taxon>Ecdysozoa</taxon>
        <taxon>Arthropoda</taxon>
        <taxon>Hexapoda</taxon>
        <taxon>Insecta</taxon>
        <taxon>Pterygota</taxon>
        <taxon>Neoptera</taxon>
        <taxon>Paraneoptera</taxon>
        <taxon>Hemiptera</taxon>
        <taxon>Auchenorrhyncha</taxon>
        <taxon>Membracoidea</taxon>
        <taxon>Cicadellidae</taxon>
        <taxon>Cicadellinae</taxon>
        <taxon>Proconiini</taxon>
        <taxon>Cuerna</taxon>
    </lineage>
</organism>
<accession>A0A1B6G7I4</accession>
<feature type="transmembrane region" description="Helical" evidence="1">
    <location>
        <begin position="114"/>
        <end position="137"/>
    </location>
</feature>
<dbReference type="SUPFAM" id="SSF103473">
    <property type="entry name" value="MFS general substrate transporter"/>
    <property type="match status" value="1"/>
</dbReference>
<dbReference type="AlphaFoldDB" id="A0A1B6G7I4"/>
<feature type="transmembrane region" description="Helical" evidence="1">
    <location>
        <begin position="90"/>
        <end position="108"/>
    </location>
</feature>
<protein>
    <submittedName>
        <fullName evidence="2">Uncharacterized protein</fullName>
    </submittedName>
</protein>
<dbReference type="EMBL" id="GECZ01011395">
    <property type="protein sequence ID" value="JAS58374.1"/>
    <property type="molecule type" value="Transcribed_RNA"/>
</dbReference>
<gene>
    <name evidence="2" type="ORF">g.4979</name>
</gene>
<name>A0A1B6G7I4_9HEMI</name>
<keyword evidence="1" id="KW-0472">Membrane</keyword>
<evidence type="ECO:0000256" key="1">
    <source>
        <dbReference type="SAM" id="Phobius"/>
    </source>
</evidence>
<evidence type="ECO:0000313" key="2">
    <source>
        <dbReference type="EMBL" id="JAS58374.1"/>
    </source>
</evidence>
<sequence length="159" mass="17895">MVDQLTTKCCWFFSLPVGAFIIGCYIVVTNFLGIVYLLDVAEEKHLSWKFQLAYSIYGGAVTSGVLLVIGIVILIGLFLDRYRVVKGASVLFLIFSVVRMLSAVLRAWEGRNISSFIAMSLITLFYFYGFVVLWSYCQEEAALEELSKLDLSSSQMKIL</sequence>